<dbReference type="Gramene" id="VVA14906">
    <property type="protein sequence ID" value="VVA14906"/>
    <property type="gene ID" value="Prudul26B003270"/>
</dbReference>
<dbReference type="Proteomes" id="UP000327085">
    <property type="component" value="Chromosome 1"/>
</dbReference>
<dbReference type="GO" id="GO:0000123">
    <property type="term" value="C:histone acetyltransferase complex"/>
    <property type="evidence" value="ECO:0007669"/>
    <property type="project" value="EnsemblPlants"/>
</dbReference>
<gene>
    <name evidence="3" type="ORF">ALMOND_2B003270</name>
</gene>
<feature type="compositionally biased region" description="Acidic residues" evidence="1">
    <location>
        <begin position="144"/>
        <end position="160"/>
    </location>
</feature>
<dbReference type="GO" id="GO:0003677">
    <property type="term" value="F:DNA binding"/>
    <property type="evidence" value="ECO:0007669"/>
    <property type="project" value="EnsemblPlants"/>
</dbReference>
<reference evidence="4" key="1">
    <citation type="journal article" date="2020" name="Plant J.">
        <title>Transposons played a major role in the diversification between the closely related almond and peach genomes: results from the almond genome sequence.</title>
        <authorList>
            <person name="Alioto T."/>
            <person name="Alexiou K.G."/>
            <person name="Bardil A."/>
            <person name="Barteri F."/>
            <person name="Castanera R."/>
            <person name="Cruz F."/>
            <person name="Dhingra A."/>
            <person name="Duval H."/>
            <person name="Fernandez I Marti A."/>
            <person name="Frias L."/>
            <person name="Galan B."/>
            <person name="Garcia J.L."/>
            <person name="Howad W."/>
            <person name="Gomez-Garrido J."/>
            <person name="Gut M."/>
            <person name="Julca I."/>
            <person name="Morata J."/>
            <person name="Puigdomenech P."/>
            <person name="Ribeca P."/>
            <person name="Rubio Cabetas M.J."/>
            <person name="Vlasova A."/>
            <person name="Wirthensohn M."/>
            <person name="Garcia-Mas J."/>
            <person name="Gabaldon T."/>
            <person name="Casacuberta J.M."/>
            <person name="Arus P."/>
        </authorList>
    </citation>
    <scope>NUCLEOTIDE SEQUENCE [LARGE SCALE GENOMIC DNA]</scope>
    <source>
        <strain evidence="4">cv. Texas</strain>
    </source>
</reference>
<evidence type="ECO:0000256" key="1">
    <source>
        <dbReference type="SAM" id="MobiDB-lite"/>
    </source>
</evidence>
<dbReference type="Gene3D" id="1.10.10.60">
    <property type="entry name" value="Homeodomain-like"/>
    <property type="match status" value="1"/>
</dbReference>
<dbReference type="InParanoid" id="A0A5E4EHR0"/>
<evidence type="ECO:0000313" key="3">
    <source>
        <dbReference type="EMBL" id="VVA14906.1"/>
    </source>
</evidence>
<dbReference type="AlphaFoldDB" id="A0A5E4EHR0"/>
<evidence type="ECO:0000259" key="2">
    <source>
        <dbReference type="Pfam" id="PF13837"/>
    </source>
</evidence>
<sequence>MKVQGSQSELDRSQCGSSSRRSTRSQVAPDWNSTDELLLVNEIAAVEADCLKALSSFQKWKIISQNCSALGVPRTLDQYRRKWDALFLQYKSIKQWESASRGGASYWVLEIGRRKQKGLPENFDNELFRAIDNLVRVRGNQSDTDPDSDPEAEIDAEADVPDVVAEPESKRRRRRSTHQKSCSIENSFRRCKVEKPEETRVEEKSEETHAEEKPQENHAEEKPVGSCLEVIPQKSLAEQKSQKSCAKKHKNSQIKEKAISIEEQEQIAVMQLHENVELIQAIVNENADHEAATDVKSTGDPQTDLVRRQGDQVIACLGDIVKTLDQLRQLVQECE</sequence>
<dbReference type="PANTHER" id="PTHR33492">
    <property type="entry name" value="OSJNBA0043A12.37 PROTEIN-RELATED"/>
    <property type="match status" value="1"/>
</dbReference>
<dbReference type="FunCoup" id="A0A5E4EHR0">
    <property type="interactions" value="420"/>
</dbReference>
<dbReference type="EMBL" id="CABIKO010000012">
    <property type="protein sequence ID" value="VVA14906.1"/>
    <property type="molecule type" value="Genomic_DNA"/>
</dbReference>
<name>A0A5E4EHR0_PRUDU</name>
<feature type="region of interest" description="Disordered" evidence="1">
    <location>
        <begin position="193"/>
        <end position="225"/>
    </location>
</feature>
<protein>
    <submittedName>
        <fullName evidence="3">PREDICTED: trihelix mRNAion factor</fullName>
    </submittedName>
</protein>
<evidence type="ECO:0000313" key="4">
    <source>
        <dbReference type="Proteomes" id="UP000327085"/>
    </source>
</evidence>
<dbReference type="Pfam" id="PF13837">
    <property type="entry name" value="Myb_DNA-bind_4"/>
    <property type="match status" value="1"/>
</dbReference>
<feature type="compositionally biased region" description="Basic and acidic residues" evidence="1">
    <location>
        <begin position="193"/>
        <end position="223"/>
    </location>
</feature>
<dbReference type="InterPro" id="IPR044822">
    <property type="entry name" value="Myb_DNA-bind_4"/>
</dbReference>
<dbReference type="OMA" id="GYWRMSA"/>
<feature type="region of interest" description="Disordered" evidence="1">
    <location>
        <begin position="1"/>
        <end position="28"/>
    </location>
</feature>
<accession>A0A5E4EHR0</accession>
<dbReference type="PANTHER" id="PTHR33492:SF4">
    <property type="entry name" value="OS02G0174300 PROTEIN"/>
    <property type="match status" value="1"/>
</dbReference>
<feature type="domain" description="Myb/SANT-like DNA-binding" evidence="2">
    <location>
        <begin position="30"/>
        <end position="101"/>
    </location>
</feature>
<feature type="region of interest" description="Disordered" evidence="1">
    <location>
        <begin position="138"/>
        <end position="181"/>
    </location>
</feature>
<dbReference type="GO" id="GO:0005634">
    <property type="term" value="C:nucleus"/>
    <property type="evidence" value="ECO:0007669"/>
    <property type="project" value="EnsemblPlants"/>
</dbReference>
<proteinExistence type="predicted"/>
<organism evidence="3 4">
    <name type="scientific">Prunus dulcis</name>
    <name type="common">Almond</name>
    <name type="synonym">Amygdalus dulcis</name>
    <dbReference type="NCBI Taxonomy" id="3755"/>
    <lineage>
        <taxon>Eukaryota</taxon>
        <taxon>Viridiplantae</taxon>
        <taxon>Streptophyta</taxon>
        <taxon>Embryophyta</taxon>
        <taxon>Tracheophyta</taxon>
        <taxon>Spermatophyta</taxon>
        <taxon>Magnoliopsida</taxon>
        <taxon>eudicotyledons</taxon>
        <taxon>Gunneridae</taxon>
        <taxon>Pentapetalae</taxon>
        <taxon>rosids</taxon>
        <taxon>fabids</taxon>
        <taxon>Rosales</taxon>
        <taxon>Rosaceae</taxon>
        <taxon>Amygdaloideae</taxon>
        <taxon>Amygdaleae</taxon>
        <taxon>Prunus</taxon>
    </lineage>
</organism>